<proteinExistence type="predicted"/>
<dbReference type="RefSeq" id="WP_185057136.1">
    <property type="nucleotide sequence ID" value="NZ_BAABIX010000057.1"/>
</dbReference>
<gene>
    <name evidence="2" type="ORF">HNP84_010115</name>
</gene>
<feature type="domain" description="Thiopeptide-type bacteriocin biosynthesis" evidence="1">
    <location>
        <begin position="9"/>
        <end position="321"/>
    </location>
</feature>
<dbReference type="NCBIfam" id="NF045556">
    <property type="entry name" value="TbtD_PbtD_pyrid"/>
    <property type="match status" value="1"/>
</dbReference>
<dbReference type="EMBL" id="JACHGN010000041">
    <property type="protein sequence ID" value="MBB5140348.1"/>
    <property type="molecule type" value="Genomic_DNA"/>
</dbReference>
<accession>A0A840PLH0</accession>
<evidence type="ECO:0000259" key="1">
    <source>
        <dbReference type="Pfam" id="PF14028"/>
    </source>
</evidence>
<sequence>MGALPHAAWHCVHVYYHAPDKDGLLLDAVRPLFREIRAHVEAAYVLRHWRQGPHLRLNVRTDRQTWEGFVRPRIDQVIGDYLRRHPSTTVLDQRESLAWHRLLAIREQERGPLTPWHPDNSIRDAPFDPRGHVLGGDAAVELLTTFYSDSTPLLFAMLDHARAGRDSKRDLAVNLLLTAAYAGRPLAEGLASCRAHAEAYITWSADPGGTLAAFDREYRLRRTRLVQRVRHVLRTLDGTAPGPHERGTQEAAAFVREWAALLARYARRPEVPAPRPPSSRPLPRPVTRAGDAALDYTYLHLERLGLTSLQRFSALYQVARAAGAVAAAAAAGEEYVPEERAGHGSWGWGT</sequence>
<dbReference type="InterPro" id="IPR023809">
    <property type="entry name" value="Thiopep_bacteriocin_synth_dom"/>
</dbReference>
<evidence type="ECO:0000313" key="3">
    <source>
        <dbReference type="Proteomes" id="UP000578449"/>
    </source>
</evidence>
<evidence type="ECO:0000313" key="2">
    <source>
        <dbReference type="EMBL" id="MBB5140348.1"/>
    </source>
</evidence>
<reference evidence="2 3" key="1">
    <citation type="submission" date="2020-08" db="EMBL/GenBank/DDBJ databases">
        <title>Genomic Encyclopedia of Type Strains, Phase IV (KMG-IV): sequencing the most valuable type-strain genomes for metagenomic binning, comparative biology and taxonomic classification.</title>
        <authorList>
            <person name="Goeker M."/>
        </authorList>
    </citation>
    <scope>NUCLEOTIDE SEQUENCE [LARGE SCALE GENOMIC DNA]</scope>
    <source>
        <strain evidence="2 3">DSM 45615</strain>
    </source>
</reference>
<keyword evidence="3" id="KW-1185">Reference proteome</keyword>
<dbReference type="Pfam" id="PF14028">
    <property type="entry name" value="Lant_dehydr_C"/>
    <property type="match status" value="1"/>
</dbReference>
<dbReference type="Proteomes" id="UP000578449">
    <property type="component" value="Unassembled WGS sequence"/>
</dbReference>
<dbReference type="InterPro" id="IPR054643">
    <property type="entry name" value="TbtD_PbtD_pyrid"/>
</dbReference>
<name>A0A840PLH0_9ACTN</name>
<organism evidence="2 3">
    <name type="scientific">Thermocatellispora tengchongensis</name>
    <dbReference type="NCBI Taxonomy" id="1073253"/>
    <lineage>
        <taxon>Bacteria</taxon>
        <taxon>Bacillati</taxon>
        <taxon>Actinomycetota</taxon>
        <taxon>Actinomycetes</taxon>
        <taxon>Streptosporangiales</taxon>
        <taxon>Streptosporangiaceae</taxon>
        <taxon>Thermocatellispora</taxon>
    </lineage>
</organism>
<dbReference type="AlphaFoldDB" id="A0A840PLH0"/>
<protein>
    <recommendedName>
        <fullName evidence="1">Thiopeptide-type bacteriocin biosynthesis domain-containing protein</fullName>
    </recommendedName>
</protein>
<comment type="caution">
    <text evidence="2">The sequence shown here is derived from an EMBL/GenBank/DDBJ whole genome shotgun (WGS) entry which is preliminary data.</text>
</comment>